<dbReference type="EMBL" id="CAAALY010252272">
    <property type="protein sequence ID" value="VEL36463.1"/>
    <property type="molecule type" value="Genomic_DNA"/>
</dbReference>
<evidence type="ECO:0000313" key="2">
    <source>
        <dbReference type="EMBL" id="VEL36463.1"/>
    </source>
</evidence>
<keyword evidence="3" id="KW-1185">Reference proteome</keyword>
<organism evidence="2 3">
    <name type="scientific">Protopolystoma xenopodis</name>
    <dbReference type="NCBI Taxonomy" id="117903"/>
    <lineage>
        <taxon>Eukaryota</taxon>
        <taxon>Metazoa</taxon>
        <taxon>Spiralia</taxon>
        <taxon>Lophotrochozoa</taxon>
        <taxon>Platyhelminthes</taxon>
        <taxon>Monogenea</taxon>
        <taxon>Polyopisthocotylea</taxon>
        <taxon>Polystomatidea</taxon>
        <taxon>Polystomatidae</taxon>
        <taxon>Protopolystoma</taxon>
    </lineage>
</organism>
<evidence type="ECO:0000256" key="1">
    <source>
        <dbReference type="SAM" id="MobiDB-lite"/>
    </source>
</evidence>
<feature type="region of interest" description="Disordered" evidence="1">
    <location>
        <begin position="38"/>
        <end position="82"/>
    </location>
</feature>
<feature type="region of interest" description="Disordered" evidence="1">
    <location>
        <begin position="323"/>
        <end position="362"/>
    </location>
</feature>
<gene>
    <name evidence="2" type="ORF">PXEA_LOCUS29903</name>
</gene>
<feature type="region of interest" description="Disordered" evidence="1">
    <location>
        <begin position="142"/>
        <end position="177"/>
    </location>
</feature>
<accession>A0A448XHC7</accession>
<proteinExistence type="predicted"/>
<reference evidence="2" key="1">
    <citation type="submission" date="2018-11" db="EMBL/GenBank/DDBJ databases">
        <authorList>
            <consortium name="Pathogen Informatics"/>
        </authorList>
    </citation>
    <scope>NUCLEOTIDE SEQUENCE</scope>
</reference>
<comment type="caution">
    <text evidence="2">The sequence shown here is derived from an EMBL/GenBank/DDBJ whole genome shotgun (WGS) entry which is preliminary data.</text>
</comment>
<feature type="compositionally biased region" description="Polar residues" evidence="1">
    <location>
        <begin position="163"/>
        <end position="175"/>
    </location>
</feature>
<name>A0A448XHC7_9PLAT</name>
<dbReference type="Proteomes" id="UP000784294">
    <property type="component" value="Unassembled WGS sequence"/>
</dbReference>
<dbReference type="AlphaFoldDB" id="A0A448XHC7"/>
<protein>
    <submittedName>
        <fullName evidence="2">Uncharacterized protein</fullName>
    </submittedName>
</protein>
<evidence type="ECO:0000313" key="3">
    <source>
        <dbReference type="Proteomes" id="UP000784294"/>
    </source>
</evidence>
<sequence>MPRKAGLAQHLLALSRREAQAKRNQTRKLWPTVTVESSQAKLVGSGNPGQAVGTADGPPQAQPRRLNQAGHASAPEAPQTRRDSCQSMTYDFMSNITFACVHVRLLVDVFHNIYAHLYAIRPSNSPEAELHEKLPSRRPRYGTFCHQQTFDPRSHTRYKKSRPTATRQADSNRTDVPTGIPLCHSLDPLLGLLSPLSPSPSPSPSQSLLLVRLSTSSFTSHRADVDGPDQRPSREALQTLVLCYFSCRRLNSARKRAPQIAMPLLVHQAGSRFLPVPPRRSEGGRPKVGDDRLGRPLFFETRWLMGRFAPQVRVRSRRVGVGRRGLTLRPRGNAKSPHPDSRSAPDRLGNTTQRKHTSSRSLSLQSVLFQATAERACFTDHLPEESGRDIELQVVPLIDGDVEITPRNKRVKNRIGKLEDEDEMVLTADKGGAVVVMGWLSSV</sequence>